<evidence type="ECO:0000313" key="5">
    <source>
        <dbReference type="EMBL" id="ATQ56214.1"/>
    </source>
</evidence>
<dbReference type="PANTHER" id="PTHR37813:SF1">
    <property type="entry name" value="FELS-2 PROPHAGE PROTEIN"/>
    <property type="match status" value="1"/>
</dbReference>
<dbReference type="Pfam" id="PF10145">
    <property type="entry name" value="PhageMin_Tail"/>
    <property type="match status" value="1"/>
</dbReference>
<evidence type="ECO:0000313" key="6">
    <source>
        <dbReference type="Proteomes" id="UP000229314"/>
    </source>
</evidence>
<evidence type="ECO:0000256" key="3">
    <source>
        <dbReference type="SAM" id="MobiDB-lite"/>
    </source>
</evidence>
<feature type="region of interest" description="Disordered" evidence="3">
    <location>
        <begin position="763"/>
        <end position="790"/>
    </location>
</feature>
<dbReference type="Proteomes" id="UP000229314">
    <property type="component" value="Chromosome"/>
</dbReference>
<reference evidence="5 6" key="1">
    <citation type="submission" date="2017-10" db="EMBL/GenBank/DDBJ databases">
        <title>Complete genome sequence of Paracoccus yeei TT13 isolated from human skin.</title>
        <authorList>
            <person name="Lee K."/>
            <person name="Lim J.Y."/>
            <person name="Hwang I."/>
        </authorList>
    </citation>
    <scope>NUCLEOTIDE SEQUENCE [LARGE SCALE GENOMIC DNA]</scope>
    <source>
        <strain evidence="5 6">TT13</strain>
    </source>
</reference>
<evidence type="ECO:0000256" key="1">
    <source>
        <dbReference type="ARBA" id="ARBA00022612"/>
    </source>
</evidence>
<protein>
    <submittedName>
        <fullName evidence="5">Phage tail tape measure protein</fullName>
    </submittedName>
</protein>
<dbReference type="EMBL" id="CP024422">
    <property type="protein sequence ID" value="ATQ56214.1"/>
    <property type="molecule type" value="Genomic_DNA"/>
</dbReference>
<evidence type="ECO:0000256" key="2">
    <source>
        <dbReference type="SAM" id="Coils"/>
    </source>
</evidence>
<accession>A0A2D2C143</accession>
<feature type="coiled-coil region" evidence="2">
    <location>
        <begin position="25"/>
        <end position="52"/>
    </location>
</feature>
<evidence type="ECO:0000259" key="4">
    <source>
        <dbReference type="Pfam" id="PF10145"/>
    </source>
</evidence>
<keyword evidence="1" id="KW-1188">Viral release from host cell</keyword>
<organism evidence="5 6">
    <name type="scientific">Paracoccus yeei</name>
    <dbReference type="NCBI Taxonomy" id="147645"/>
    <lineage>
        <taxon>Bacteria</taxon>
        <taxon>Pseudomonadati</taxon>
        <taxon>Pseudomonadota</taxon>
        <taxon>Alphaproteobacteria</taxon>
        <taxon>Rhodobacterales</taxon>
        <taxon>Paracoccaceae</taxon>
        <taxon>Paracoccus</taxon>
    </lineage>
</organism>
<name>A0A2D2C143_9RHOB</name>
<dbReference type="InterPro" id="IPR010090">
    <property type="entry name" value="Phage_tape_meas"/>
</dbReference>
<dbReference type="PANTHER" id="PTHR37813">
    <property type="entry name" value="FELS-2 PROPHAGE PROTEIN"/>
    <property type="match status" value="1"/>
</dbReference>
<proteinExistence type="predicted"/>
<feature type="domain" description="Phage tail tape measure protein" evidence="4">
    <location>
        <begin position="109"/>
        <end position="303"/>
    </location>
</feature>
<keyword evidence="2" id="KW-0175">Coiled coil</keyword>
<gene>
    <name evidence="5" type="ORF">PYTT13_10605</name>
</gene>
<dbReference type="NCBIfam" id="TIGR01760">
    <property type="entry name" value="tape_meas_TP901"/>
    <property type="match status" value="1"/>
</dbReference>
<dbReference type="AlphaFoldDB" id="A0A2D2C143"/>
<sequence length="833" mass="87123">MRCRMARVLESKLILSLVDRVTAPARNVQTQMDRLNARVKAANEQASRIGSKLAVASAQMAGFALAVAQPIGAAMDLEDKMADIGKVSSMNAEELKAFEGSLRNLARSEIPMAVEELAELASAAAASGIADNDLEAFTRQVAKSAVAWGVSGEYAGESLAKIKAALGMTIEETARYADAINYLDDTSSSKAGDLIEFSRRVAADGKIAGFTNEQVLALGSSMISMGAQSDVAATSLRNAQKALTRGPSATKRQDAAFRKLGLHADDVAKAMPTDALGQFLDVLGRINKLPQHERISTMSDLFGDEARALMPLLGQLDEVRKTTGAVADEMNYLGSVQKEFAVRSKTGRYALQRFKNQLRDVGISIGQSLLPGLKEILERLSPILLAVGDWTEKNGLLVAKIISVTGALIGMRVALLALRFAGLTGKSGALSMLALGMNTVGRAGIAMGGAVRESIRLQAALAAMDGAKIGFFTRLGAALRGLAAVTGLRAVGTAIGAVAGAVGAISAPAWAAIAAAVAAVGLAWKYWDRISSIVLGVADAIGTALRPAIEGLRAWMEPAAPVLNALGNAFGFVWNKVKGLVDYVKRLAGGMFTREILTDGEQAELRSRAAQVTADIIAYFTALPGKLLTIGGEMIQNLWDGMKAKWDEFKGWLSSIPDQISGAMSGAVLSPNASAATSMAQGIMDAPGLAVGGRMSAGVPTLVGERGAEMVYPSRSGWVAHANKVKNLSRLASQAAGASAAAAHSADMARRARLAPAQTITQVAKTPVPRPSSVTRPQALPDQPARQPVSRPISVTFGNIVVQGGANASARDISREIGRTVQAELRGAFTDPY</sequence>